<evidence type="ECO:0000256" key="3">
    <source>
        <dbReference type="ARBA" id="ARBA00023125"/>
    </source>
</evidence>
<feature type="domain" description="Response regulatory" evidence="7">
    <location>
        <begin position="3"/>
        <end position="119"/>
    </location>
</feature>
<feature type="modified residue" description="4-aspartylphosphate" evidence="5">
    <location>
        <position position="54"/>
    </location>
</feature>
<keyword evidence="3 8" id="KW-0238">DNA-binding</keyword>
<reference evidence="8 9" key="1">
    <citation type="submission" date="2018-08" db="EMBL/GenBank/DDBJ databases">
        <title>Wenzhouxiangella salilacus sp. nov., a novel bacterium isolated from a saline lake in Xinjiang Province, China.</title>
        <authorList>
            <person name="Han S."/>
        </authorList>
    </citation>
    <scope>NUCLEOTIDE SEQUENCE [LARGE SCALE GENOMIC DNA]</scope>
    <source>
        <strain evidence="8 9">XDB06</strain>
    </source>
</reference>
<dbReference type="CDD" id="cd17535">
    <property type="entry name" value="REC_NarL-like"/>
    <property type="match status" value="1"/>
</dbReference>
<dbReference type="RefSeq" id="WP_116650401.1">
    <property type="nucleotide sequence ID" value="NZ_QUZK01000032.1"/>
</dbReference>
<evidence type="ECO:0000313" key="9">
    <source>
        <dbReference type="Proteomes" id="UP000260351"/>
    </source>
</evidence>
<keyword evidence="9" id="KW-1185">Reference proteome</keyword>
<keyword evidence="2" id="KW-0805">Transcription regulation</keyword>
<dbReference type="InterPro" id="IPR058245">
    <property type="entry name" value="NreC/VraR/RcsB-like_REC"/>
</dbReference>
<comment type="caution">
    <text evidence="8">The sequence shown here is derived from an EMBL/GenBank/DDBJ whole genome shotgun (WGS) entry which is preliminary data.</text>
</comment>
<dbReference type="CDD" id="cd06170">
    <property type="entry name" value="LuxR_C_like"/>
    <property type="match status" value="1"/>
</dbReference>
<dbReference type="SMART" id="SM00448">
    <property type="entry name" value="REC"/>
    <property type="match status" value="1"/>
</dbReference>
<dbReference type="AlphaFoldDB" id="A0A3E1K9E2"/>
<accession>A0A3E1K9E2</accession>
<name>A0A3E1K9E2_9GAMM</name>
<dbReference type="Pfam" id="PF00072">
    <property type="entry name" value="Response_reg"/>
    <property type="match status" value="1"/>
</dbReference>
<feature type="domain" description="HTH luxR-type" evidence="6">
    <location>
        <begin position="140"/>
        <end position="205"/>
    </location>
</feature>
<evidence type="ECO:0000256" key="4">
    <source>
        <dbReference type="ARBA" id="ARBA00023163"/>
    </source>
</evidence>
<evidence type="ECO:0000256" key="1">
    <source>
        <dbReference type="ARBA" id="ARBA00022553"/>
    </source>
</evidence>
<dbReference type="OrthoDB" id="9796655at2"/>
<dbReference type="PANTHER" id="PTHR43214">
    <property type="entry name" value="TWO-COMPONENT RESPONSE REGULATOR"/>
    <property type="match status" value="1"/>
</dbReference>
<keyword evidence="1 5" id="KW-0597">Phosphoprotein</keyword>
<dbReference type="InterPro" id="IPR039420">
    <property type="entry name" value="WalR-like"/>
</dbReference>
<dbReference type="SUPFAM" id="SSF52172">
    <property type="entry name" value="CheY-like"/>
    <property type="match status" value="1"/>
</dbReference>
<dbReference type="PROSITE" id="PS50110">
    <property type="entry name" value="RESPONSE_REGULATORY"/>
    <property type="match status" value="1"/>
</dbReference>
<protein>
    <submittedName>
        <fullName evidence="8">DNA-binding response regulator</fullName>
    </submittedName>
</protein>
<gene>
    <name evidence="8" type="ORF">DZC52_06930</name>
</gene>
<dbReference type="SUPFAM" id="SSF46894">
    <property type="entry name" value="C-terminal effector domain of the bipartite response regulators"/>
    <property type="match status" value="1"/>
</dbReference>
<proteinExistence type="predicted"/>
<evidence type="ECO:0000259" key="6">
    <source>
        <dbReference type="PROSITE" id="PS50043"/>
    </source>
</evidence>
<evidence type="ECO:0000256" key="2">
    <source>
        <dbReference type="ARBA" id="ARBA00023015"/>
    </source>
</evidence>
<dbReference type="PROSITE" id="PS50043">
    <property type="entry name" value="HTH_LUXR_2"/>
    <property type="match status" value="1"/>
</dbReference>
<organism evidence="8 9">
    <name type="scientific">Wenzhouxiangella sediminis</name>
    <dbReference type="NCBI Taxonomy" id="1792836"/>
    <lineage>
        <taxon>Bacteria</taxon>
        <taxon>Pseudomonadati</taxon>
        <taxon>Pseudomonadota</taxon>
        <taxon>Gammaproteobacteria</taxon>
        <taxon>Chromatiales</taxon>
        <taxon>Wenzhouxiangellaceae</taxon>
        <taxon>Wenzhouxiangella</taxon>
    </lineage>
</organism>
<keyword evidence="4" id="KW-0804">Transcription</keyword>
<dbReference type="PRINTS" id="PR00038">
    <property type="entry name" value="HTHLUXR"/>
</dbReference>
<dbReference type="InterPro" id="IPR016032">
    <property type="entry name" value="Sig_transdc_resp-reg_C-effctor"/>
</dbReference>
<dbReference type="InterPro" id="IPR001789">
    <property type="entry name" value="Sig_transdc_resp-reg_receiver"/>
</dbReference>
<dbReference type="Pfam" id="PF00196">
    <property type="entry name" value="GerE"/>
    <property type="match status" value="1"/>
</dbReference>
<dbReference type="Gene3D" id="3.40.50.2300">
    <property type="match status" value="1"/>
</dbReference>
<dbReference type="GO" id="GO:0006355">
    <property type="term" value="P:regulation of DNA-templated transcription"/>
    <property type="evidence" value="ECO:0007669"/>
    <property type="project" value="InterPro"/>
</dbReference>
<dbReference type="SMART" id="SM00421">
    <property type="entry name" value="HTH_LUXR"/>
    <property type="match status" value="1"/>
</dbReference>
<dbReference type="InterPro" id="IPR011006">
    <property type="entry name" value="CheY-like_superfamily"/>
</dbReference>
<dbReference type="InterPro" id="IPR000792">
    <property type="entry name" value="Tscrpt_reg_LuxR_C"/>
</dbReference>
<dbReference type="GO" id="GO:0003677">
    <property type="term" value="F:DNA binding"/>
    <property type="evidence" value="ECO:0007669"/>
    <property type="project" value="UniProtKB-KW"/>
</dbReference>
<sequence>MKRVLIIEDLPAAREWLAESVHLAFPTSQIDMAADCAGARDALDRQWPGMALIDLGLPDGDGTRLIAWIKSRHPATLCIVASTFADDTHIFPALRAGADGYFTKDQGRAELARLLTEIADGQPPLSPDVARRLMAYFQHEDQPEAPLSERETEVLRLIGKGYSSTEVGRLLGITRNTAAGYVKDIYRKLGISSRAEAALKAAEFGLLR</sequence>
<evidence type="ECO:0000259" key="7">
    <source>
        <dbReference type="PROSITE" id="PS50110"/>
    </source>
</evidence>
<dbReference type="GO" id="GO:0000160">
    <property type="term" value="P:phosphorelay signal transduction system"/>
    <property type="evidence" value="ECO:0007669"/>
    <property type="project" value="InterPro"/>
</dbReference>
<dbReference type="PANTHER" id="PTHR43214:SF41">
    <property type="entry name" value="NITRATE_NITRITE RESPONSE REGULATOR PROTEIN NARP"/>
    <property type="match status" value="1"/>
</dbReference>
<evidence type="ECO:0000256" key="5">
    <source>
        <dbReference type="PROSITE-ProRule" id="PRU00169"/>
    </source>
</evidence>
<evidence type="ECO:0000313" key="8">
    <source>
        <dbReference type="EMBL" id="RFF30772.1"/>
    </source>
</evidence>
<dbReference type="EMBL" id="QUZK01000032">
    <property type="protein sequence ID" value="RFF30772.1"/>
    <property type="molecule type" value="Genomic_DNA"/>
</dbReference>
<dbReference type="Proteomes" id="UP000260351">
    <property type="component" value="Unassembled WGS sequence"/>
</dbReference>